<accession>A0A2U0UNS1</accession>
<comment type="caution">
    <text evidence="1">The sequence shown here is derived from an EMBL/GenBank/DDBJ whole genome shotgun (WGS) entry which is preliminary data.</text>
</comment>
<organism evidence="1 2">
    <name type="scientific">Hallella colorans</name>
    <dbReference type="NCBI Taxonomy" id="1703337"/>
    <lineage>
        <taxon>Bacteria</taxon>
        <taxon>Pseudomonadati</taxon>
        <taxon>Bacteroidota</taxon>
        <taxon>Bacteroidia</taxon>
        <taxon>Bacteroidales</taxon>
        <taxon>Prevotellaceae</taxon>
        <taxon>Hallella</taxon>
    </lineage>
</organism>
<dbReference type="RefSeq" id="WP_116615430.1">
    <property type="nucleotide sequence ID" value="NZ_QENY01000001.1"/>
</dbReference>
<dbReference type="OrthoDB" id="1068073at2"/>
<sequence length="210" mass="23301">MFNKNKNNNVSSDDVSNMIEPIVARIDKLETALKNQAKQIVELQNLLKGTGAIRQGDGEKGSETFNSASETQLQIHEECADRNRTSSEKALTADDMASKDNILSRSVETLYLPAPTPDGLFMEYSPTEQVGKSVYQLRTEDGINGQFIMIDTSDAIATAMISISQIVKPVCRIEGNTKQYPRRIKTLEEGVAQRDGAIWRVTKKAKLSFE</sequence>
<dbReference type="EMBL" id="QENY01000001">
    <property type="protein sequence ID" value="PVX59250.1"/>
    <property type="molecule type" value="Genomic_DNA"/>
</dbReference>
<evidence type="ECO:0000313" key="2">
    <source>
        <dbReference type="Proteomes" id="UP000245870"/>
    </source>
</evidence>
<dbReference type="AlphaFoldDB" id="A0A2U0UNS1"/>
<reference evidence="1 2" key="1">
    <citation type="submission" date="2018-05" db="EMBL/GenBank/DDBJ databases">
        <title>Genomic Encyclopedia of Type Strains, Phase IV (KMG-IV): sequencing the most valuable type-strain genomes for metagenomic binning, comparative biology and taxonomic classification.</title>
        <authorList>
            <person name="Goeker M."/>
        </authorList>
    </citation>
    <scope>NUCLEOTIDE SEQUENCE [LARGE SCALE GENOMIC DNA]</scope>
    <source>
        <strain evidence="1 2">DSM 100333</strain>
    </source>
</reference>
<name>A0A2U0UNS1_9BACT</name>
<dbReference type="Proteomes" id="UP000245870">
    <property type="component" value="Unassembled WGS sequence"/>
</dbReference>
<keyword evidence="2" id="KW-1185">Reference proteome</keyword>
<protein>
    <submittedName>
        <fullName evidence="1">Uncharacterized protein</fullName>
    </submittedName>
</protein>
<evidence type="ECO:0000313" key="1">
    <source>
        <dbReference type="EMBL" id="PVX59250.1"/>
    </source>
</evidence>
<proteinExistence type="predicted"/>
<gene>
    <name evidence="1" type="ORF">C7379_10118</name>
</gene>